<protein>
    <submittedName>
        <fullName evidence="2">Uncharacterized protein</fullName>
    </submittedName>
</protein>
<organism evidence="2 3">
    <name type="scientific">Aphis gossypii</name>
    <name type="common">Cotton aphid</name>
    <dbReference type="NCBI Taxonomy" id="80765"/>
    <lineage>
        <taxon>Eukaryota</taxon>
        <taxon>Metazoa</taxon>
        <taxon>Ecdysozoa</taxon>
        <taxon>Arthropoda</taxon>
        <taxon>Hexapoda</taxon>
        <taxon>Insecta</taxon>
        <taxon>Pterygota</taxon>
        <taxon>Neoptera</taxon>
        <taxon>Paraneoptera</taxon>
        <taxon>Hemiptera</taxon>
        <taxon>Sternorrhyncha</taxon>
        <taxon>Aphidomorpha</taxon>
        <taxon>Aphidoidea</taxon>
        <taxon>Aphididae</taxon>
        <taxon>Aphidini</taxon>
        <taxon>Aphis</taxon>
        <taxon>Aphis</taxon>
    </lineage>
</organism>
<accession>A0A9P0JHH3</accession>
<reference evidence="2" key="2">
    <citation type="submission" date="2022-10" db="EMBL/GenBank/DDBJ databases">
        <authorList>
            <consortium name="ENA_rothamsted_submissions"/>
            <consortium name="culmorum"/>
            <person name="King R."/>
        </authorList>
    </citation>
    <scope>NUCLEOTIDE SEQUENCE</scope>
</reference>
<sequence>MFIYIPCLALLACLHSAVGAPIRFAKIYGLSRMPSSVYGRDANSFWTQKQRPQNLGDRGLWVSAFDPYTSVVIGREQDCRSATVFKNDADMWSAVMIGPEQDCRSATAVEKTVQWPPIVHWARRPDVSAAAGVYWPADETVSMTTYDQ</sequence>
<evidence type="ECO:0000313" key="2">
    <source>
        <dbReference type="EMBL" id="CAH1736996.1"/>
    </source>
</evidence>
<evidence type="ECO:0000313" key="3">
    <source>
        <dbReference type="Proteomes" id="UP001154329"/>
    </source>
</evidence>
<dbReference type="Proteomes" id="UP001154329">
    <property type="component" value="Chromosome 4"/>
</dbReference>
<dbReference type="AlphaFoldDB" id="A0A9P0JHH3"/>
<gene>
    <name evidence="2" type="ORF">APHIGO_LOCUS10611</name>
</gene>
<feature type="signal peptide" evidence="1">
    <location>
        <begin position="1"/>
        <end position="19"/>
    </location>
</feature>
<name>A0A9P0JHH3_APHGO</name>
<reference evidence="2" key="1">
    <citation type="submission" date="2022-02" db="EMBL/GenBank/DDBJ databases">
        <authorList>
            <person name="King R."/>
        </authorList>
    </citation>
    <scope>NUCLEOTIDE SEQUENCE</scope>
</reference>
<feature type="chain" id="PRO_5040464764" evidence="1">
    <location>
        <begin position="20"/>
        <end position="148"/>
    </location>
</feature>
<proteinExistence type="predicted"/>
<keyword evidence="1" id="KW-0732">Signal</keyword>
<keyword evidence="3" id="KW-1185">Reference proteome</keyword>
<dbReference type="EMBL" id="OU899037">
    <property type="protein sequence ID" value="CAH1736996.1"/>
    <property type="molecule type" value="Genomic_DNA"/>
</dbReference>
<evidence type="ECO:0000256" key="1">
    <source>
        <dbReference type="SAM" id="SignalP"/>
    </source>
</evidence>